<dbReference type="EMBL" id="JYDV01000070">
    <property type="protein sequence ID" value="KRZ36598.1"/>
    <property type="molecule type" value="Genomic_DNA"/>
</dbReference>
<dbReference type="SMART" id="SM00322">
    <property type="entry name" value="KH"/>
    <property type="match status" value="1"/>
</dbReference>
<organism evidence="2 5">
    <name type="scientific">Trichinella pseudospiralis</name>
    <name type="common">Parasitic roundworm</name>
    <dbReference type="NCBI Taxonomy" id="6337"/>
    <lineage>
        <taxon>Eukaryota</taxon>
        <taxon>Metazoa</taxon>
        <taxon>Ecdysozoa</taxon>
        <taxon>Nematoda</taxon>
        <taxon>Enoplea</taxon>
        <taxon>Dorylaimia</taxon>
        <taxon>Trichinellida</taxon>
        <taxon>Trichinellidae</taxon>
        <taxon>Trichinella</taxon>
    </lineage>
</organism>
<dbReference type="InterPro" id="IPR004087">
    <property type="entry name" value="KH_dom"/>
</dbReference>
<evidence type="ECO:0000313" key="6">
    <source>
        <dbReference type="Proteomes" id="UP000054805"/>
    </source>
</evidence>
<reference evidence="5 6" key="1">
    <citation type="submission" date="2015-01" db="EMBL/GenBank/DDBJ databases">
        <title>Evolution of Trichinella species and genotypes.</title>
        <authorList>
            <person name="Korhonen P.K."/>
            <person name="Edoardo P."/>
            <person name="Giuseppe L.R."/>
            <person name="Gasser R.B."/>
        </authorList>
    </citation>
    <scope>NUCLEOTIDE SEQUENCE [LARGE SCALE GENOMIC DNA]</scope>
    <source>
        <strain evidence="2">ISS13</strain>
        <strain evidence="4">ISS176</strain>
        <strain evidence="3">ISS588</strain>
    </source>
</reference>
<proteinExistence type="predicted"/>
<feature type="domain" description="K Homology" evidence="1">
    <location>
        <begin position="86"/>
        <end position="165"/>
    </location>
</feature>
<dbReference type="SUPFAM" id="SSF54791">
    <property type="entry name" value="Eukaryotic type KH-domain (KH-domain type I)"/>
    <property type="match status" value="1"/>
</dbReference>
<sequence>MAYSTKKFISQCVGLAQCTCSSELTMRPRKQKQEKLRQVEHIMDKLKPFYGCHLLLIVMEYYVYEYFGIELLKMIPRPPNPLGVVVTKYYQLQIKKCKYKFNVISRIIGPAGSTVQAIQQFSGSRLQLRSDTSCDLHIKIIVQDFENIAHWRIQRAKDAIAYVLENKDNQVSLNQKAEQTVRNHCREIIATSNRCRLRTAHRGDNAWIEENDEYGQETISNYLARPAYETRNYIHEHH</sequence>
<dbReference type="Proteomes" id="UP000054805">
    <property type="component" value="Unassembled WGS sequence"/>
</dbReference>
<dbReference type="EMBL" id="JYDR01000045">
    <property type="protein sequence ID" value="KRY72357.1"/>
    <property type="molecule type" value="Genomic_DNA"/>
</dbReference>
<dbReference type="GO" id="GO:0003723">
    <property type="term" value="F:RNA binding"/>
    <property type="evidence" value="ECO:0007669"/>
    <property type="project" value="InterPro"/>
</dbReference>
<dbReference type="Proteomes" id="UP000054632">
    <property type="component" value="Unassembled WGS sequence"/>
</dbReference>
<keyword evidence="6" id="KW-1185">Reference proteome</keyword>
<protein>
    <recommendedName>
        <fullName evidence="1">K Homology domain-containing protein</fullName>
    </recommendedName>
</protein>
<comment type="caution">
    <text evidence="2">The sequence shown here is derived from an EMBL/GenBank/DDBJ whole genome shotgun (WGS) entry which is preliminary data.</text>
</comment>
<dbReference type="Gene3D" id="3.30.1370.10">
    <property type="entry name" value="K Homology domain, type 1"/>
    <property type="match status" value="1"/>
</dbReference>
<dbReference type="InterPro" id="IPR036612">
    <property type="entry name" value="KH_dom_type_1_sf"/>
</dbReference>
<accession>A0A0V1EEW0</accession>
<dbReference type="Proteomes" id="UP000054826">
    <property type="component" value="Unassembled WGS sequence"/>
</dbReference>
<evidence type="ECO:0000313" key="4">
    <source>
        <dbReference type="EMBL" id="KRZ36598.1"/>
    </source>
</evidence>
<evidence type="ECO:0000259" key="1">
    <source>
        <dbReference type="SMART" id="SM00322"/>
    </source>
</evidence>
<name>A0A0V1EEW0_TRIPS</name>
<dbReference type="EMBL" id="JYDS01000274">
    <property type="protein sequence ID" value="KRZ19602.1"/>
    <property type="molecule type" value="Genomic_DNA"/>
</dbReference>
<evidence type="ECO:0000313" key="5">
    <source>
        <dbReference type="Proteomes" id="UP000054632"/>
    </source>
</evidence>
<evidence type="ECO:0000313" key="2">
    <source>
        <dbReference type="EMBL" id="KRY72357.1"/>
    </source>
</evidence>
<gene>
    <name evidence="2" type="ORF">T4A_10207</name>
    <name evidence="3" type="ORF">T4B_1845</name>
    <name evidence="4" type="ORF">T4C_1365</name>
</gene>
<evidence type="ECO:0000313" key="3">
    <source>
        <dbReference type="EMBL" id="KRZ19602.1"/>
    </source>
</evidence>
<dbReference type="AlphaFoldDB" id="A0A0V1EEW0"/>